<keyword evidence="2" id="KW-0963">Cytoplasm</keyword>
<protein>
    <submittedName>
        <fullName evidence="11">DIS3-like exonuclease 2</fullName>
    </submittedName>
</protein>
<dbReference type="Pfam" id="PF00773">
    <property type="entry name" value="RNB"/>
    <property type="match status" value="1"/>
</dbReference>
<dbReference type="Pfam" id="PF17877">
    <property type="entry name" value="Dis3l2_C_term"/>
    <property type="match status" value="1"/>
</dbReference>
<reference evidence="11 12" key="1">
    <citation type="submission" date="2019-07" db="EMBL/GenBank/DDBJ databases">
        <title>Draft genome assembly of a fouling barnacle, Amphibalanus amphitrite (Darwin, 1854): The first reference genome for Thecostraca.</title>
        <authorList>
            <person name="Kim W."/>
        </authorList>
    </citation>
    <scope>NUCLEOTIDE SEQUENCE [LARGE SCALE GENOMIC DNA]</scope>
    <source>
        <strain evidence="11">SNU_AA5</strain>
        <tissue evidence="11">Soma without cirri and trophi</tissue>
    </source>
</reference>
<dbReference type="InterPro" id="IPR041505">
    <property type="entry name" value="Dis3_CSD2"/>
</dbReference>
<evidence type="ECO:0000256" key="6">
    <source>
        <dbReference type="ARBA" id="ARBA00022839"/>
    </source>
</evidence>
<evidence type="ECO:0000256" key="2">
    <source>
        <dbReference type="ARBA" id="ARBA00022490"/>
    </source>
</evidence>
<dbReference type="Pfam" id="PF17849">
    <property type="entry name" value="OB_Dis3"/>
    <property type="match status" value="1"/>
</dbReference>
<dbReference type="OrthoDB" id="372421at2759"/>
<keyword evidence="3" id="KW-0540">Nuclease</keyword>
<keyword evidence="7" id="KW-0460">Magnesium</keyword>
<comment type="subcellular location">
    <subcellularLocation>
        <location evidence="1">Cytoplasm</location>
    </subcellularLocation>
</comment>
<accession>A0A6A4WUN7</accession>
<keyword evidence="5" id="KW-0378">Hydrolase</keyword>
<dbReference type="GO" id="GO:0000175">
    <property type="term" value="F:3'-5'-RNA exonuclease activity"/>
    <property type="evidence" value="ECO:0007669"/>
    <property type="project" value="TreeGrafter"/>
</dbReference>
<evidence type="ECO:0000256" key="3">
    <source>
        <dbReference type="ARBA" id="ARBA00022722"/>
    </source>
</evidence>
<keyword evidence="12" id="KW-1185">Reference proteome</keyword>
<dbReference type="PANTHER" id="PTHR23355:SF9">
    <property type="entry name" value="DIS3-LIKE EXONUCLEASE 2"/>
    <property type="match status" value="1"/>
</dbReference>
<dbReference type="SMART" id="SM00955">
    <property type="entry name" value="RNB"/>
    <property type="match status" value="1"/>
</dbReference>
<dbReference type="GO" id="GO:0010587">
    <property type="term" value="P:miRNA catabolic process"/>
    <property type="evidence" value="ECO:0007669"/>
    <property type="project" value="TreeGrafter"/>
</dbReference>
<dbReference type="InterPro" id="IPR001900">
    <property type="entry name" value="RNase_II/R"/>
</dbReference>
<comment type="caution">
    <text evidence="11">The sequence shown here is derived from an EMBL/GenBank/DDBJ whole genome shotgun (WGS) entry which is preliminary data.</text>
</comment>
<dbReference type="PROSITE" id="PS01175">
    <property type="entry name" value="RIBONUCLEASE_II"/>
    <property type="match status" value="1"/>
</dbReference>
<dbReference type="GO" id="GO:0000932">
    <property type="term" value="C:P-body"/>
    <property type="evidence" value="ECO:0007669"/>
    <property type="project" value="TreeGrafter"/>
</dbReference>
<evidence type="ECO:0000313" key="11">
    <source>
        <dbReference type="EMBL" id="KAF0310545.1"/>
    </source>
</evidence>
<dbReference type="InterPro" id="IPR050180">
    <property type="entry name" value="RNR_Ribonuclease"/>
</dbReference>
<dbReference type="EMBL" id="VIIS01000303">
    <property type="protein sequence ID" value="KAF0310545.1"/>
    <property type="molecule type" value="Genomic_DNA"/>
</dbReference>
<sequence>MWWPFNCGRPSEWRVSENALVTHLVTNGTVSDLETLYGSDEILQKYAPKLDEILPERFPRPLRLGSGHTAGSENDLKKEAPAESDPAPQKAVPDGPVGGDSGEESDDIVVESVTIEPPTEGKAEEVVHIVEPKHPRRAVGELRQFPDGSRHQAMFAPRDHRVPRLKVAAADCPADFFQQPQLYARTLFMAEITEWTEPGFARGRLSQLLGDTGSVDVEMEAILLEHGVDTREFGPQDLPACPPKECVFTIDPLTARDLDDAVSCRRLESGDYEVGVHIADVSYFLKQGVPADLTAAQRCNSVYLVHKVIPMLPRLLCEDLCSLNPAEDRLAFSVVWKLDTEGRVFDEWFGRTVIRSCTKLAYEHAQRIIENPDSEPGEEDLPPIDGGWSRKDIAERVLVLHKMAQCMRQRRTDDGALRLDQPKLCFQLDGPKGAPTGFYTYNQQDSNRLIEEFMLLANMAVAARILRSYPQLSVLRRHTPPQEGPLADAARLLKGVGLEIDVETSGTVHDSLQAMAAAWQAELPPQEAIARMAVVVNLLSRPMNPAEYFCSGVLTEAAQYRHYALSVPLYTHFTSPIRRYPDVLVHRLLAAALQYEPLEQLPPIIVQRLCVRCNEKKLSARLCSEACSLLFLAHMVDLCGPIRQPAIVMGVLDKSFDVFIPEMAISRRVYIDKLEVESVEFTKQTGVPRLKLTWRATDTEPSIDQIIELFTPVTVSLEATDMPLKFSTVALRPGAAVEGEGAALRPVERRCVPTAELDEA</sequence>
<evidence type="ECO:0000256" key="9">
    <source>
        <dbReference type="SAM" id="MobiDB-lite"/>
    </source>
</evidence>
<dbReference type="InterPro" id="IPR022966">
    <property type="entry name" value="RNase_II/R_CS"/>
</dbReference>
<dbReference type="GO" id="GO:0008266">
    <property type="term" value="F:poly(U) RNA binding"/>
    <property type="evidence" value="ECO:0007669"/>
    <property type="project" value="UniProtKB-ARBA"/>
</dbReference>
<gene>
    <name evidence="11" type="primary">Dis3l2_2</name>
    <name evidence="11" type="ORF">FJT64_001979</name>
</gene>
<feature type="region of interest" description="Disordered" evidence="9">
    <location>
        <begin position="58"/>
        <end position="104"/>
    </location>
</feature>
<dbReference type="Proteomes" id="UP000440578">
    <property type="component" value="Unassembled WGS sequence"/>
</dbReference>
<proteinExistence type="predicted"/>
<keyword evidence="4" id="KW-0479">Metal-binding</keyword>
<feature type="domain" description="RNB" evidence="10">
    <location>
        <begin position="235"/>
        <end position="595"/>
    </location>
</feature>
<dbReference type="GO" id="GO:0006402">
    <property type="term" value="P:mRNA catabolic process"/>
    <property type="evidence" value="ECO:0007669"/>
    <property type="project" value="TreeGrafter"/>
</dbReference>
<dbReference type="Gene3D" id="2.40.50.140">
    <property type="entry name" value="Nucleic acid-binding proteins"/>
    <property type="match status" value="1"/>
</dbReference>
<evidence type="ECO:0000313" key="12">
    <source>
        <dbReference type="Proteomes" id="UP000440578"/>
    </source>
</evidence>
<dbReference type="PANTHER" id="PTHR23355">
    <property type="entry name" value="RIBONUCLEASE"/>
    <property type="match status" value="1"/>
</dbReference>
<dbReference type="Gene3D" id="2.40.50.700">
    <property type="match status" value="1"/>
</dbReference>
<evidence type="ECO:0000256" key="4">
    <source>
        <dbReference type="ARBA" id="ARBA00022723"/>
    </source>
</evidence>
<dbReference type="GO" id="GO:0046872">
    <property type="term" value="F:metal ion binding"/>
    <property type="evidence" value="ECO:0007669"/>
    <property type="project" value="UniProtKB-KW"/>
</dbReference>
<evidence type="ECO:0000256" key="5">
    <source>
        <dbReference type="ARBA" id="ARBA00022801"/>
    </source>
</evidence>
<evidence type="ECO:0000256" key="8">
    <source>
        <dbReference type="ARBA" id="ARBA00022884"/>
    </source>
</evidence>
<name>A0A6A4WUN7_AMPAM</name>
<organism evidence="11 12">
    <name type="scientific">Amphibalanus amphitrite</name>
    <name type="common">Striped barnacle</name>
    <name type="synonym">Balanus amphitrite</name>
    <dbReference type="NCBI Taxonomy" id="1232801"/>
    <lineage>
        <taxon>Eukaryota</taxon>
        <taxon>Metazoa</taxon>
        <taxon>Ecdysozoa</taxon>
        <taxon>Arthropoda</taxon>
        <taxon>Crustacea</taxon>
        <taxon>Multicrustacea</taxon>
        <taxon>Cirripedia</taxon>
        <taxon>Thoracica</taxon>
        <taxon>Thoracicalcarea</taxon>
        <taxon>Balanomorpha</taxon>
        <taxon>Balanoidea</taxon>
        <taxon>Balanidae</taxon>
        <taxon>Amphibalaninae</taxon>
        <taxon>Amphibalanus</taxon>
    </lineage>
</organism>
<keyword evidence="6 11" id="KW-0269">Exonuclease</keyword>
<evidence type="ECO:0000256" key="7">
    <source>
        <dbReference type="ARBA" id="ARBA00022842"/>
    </source>
</evidence>
<dbReference type="AlphaFoldDB" id="A0A6A4WUN7"/>
<evidence type="ECO:0000259" key="10">
    <source>
        <dbReference type="SMART" id="SM00955"/>
    </source>
</evidence>
<keyword evidence="8" id="KW-0694">RNA-binding</keyword>
<dbReference type="SUPFAM" id="SSF50249">
    <property type="entry name" value="Nucleic acid-binding proteins"/>
    <property type="match status" value="2"/>
</dbReference>
<dbReference type="InterPro" id="IPR041093">
    <property type="entry name" value="Dis3l2-like_C"/>
</dbReference>
<dbReference type="FunFam" id="2.40.50.700:FF:000003">
    <property type="entry name" value="DIS3-like exonuclease 2"/>
    <property type="match status" value="1"/>
</dbReference>
<evidence type="ECO:0000256" key="1">
    <source>
        <dbReference type="ARBA" id="ARBA00004496"/>
    </source>
</evidence>
<dbReference type="InterPro" id="IPR012340">
    <property type="entry name" value="NA-bd_OB-fold"/>
</dbReference>